<evidence type="ECO:0000313" key="1">
    <source>
        <dbReference type="EMBL" id="KDD66091.1"/>
    </source>
</evidence>
<accession>A0A059KVR3</accession>
<name>A0A059KVR3_9PSED</name>
<dbReference type="eggNOG" id="COG1442">
    <property type="taxonomic scope" value="Bacteria"/>
</dbReference>
<comment type="caution">
    <text evidence="1">The sequence shown here is derived from an EMBL/GenBank/DDBJ whole genome shotgun (WGS) entry which is preliminary data.</text>
</comment>
<gene>
    <name evidence="1" type="ORF">V466_26105</name>
</gene>
<dbReference type="AlphaFoldDB" id="A0A059KVR3"/>
<sequence>MQVLQDIAELWEHPLEGNHLQTVSSANNGRRSQFSVMLLDCARLDWKVEDIIARLDDGSLDYQSLVYDMKVACEIGYGIPLKWNSLEAYIPQKTALIHYTDMNTQPWVSLNNINEGLWVCCLRRAIDSGFISRGEVLREVEAGHVRPSLLAQLDANEYSRRLPGITLLWRDFGFRPPYYRLHGGWMRKFRSRAFHYLSLFRAMVRRC</sequence>
<proteinExistence type="predicted"/>
<reference evidence="1 2" key="1">
    <citation type="submission" date="2013-12" db="EMBL/GenBank/DDBJ databases">
        <authorList>
            <person name="Formusa P.A."/>
            <person name="Habash M."/>
            <person name="Lee H."/>
            <person name="Trevors J.T."/>
        </authorList>
    </citation>
    <scope>NUCLEOTIDE SEQUENCE [LARGE SCALE GENOMIC DNA]</scope>
    <source>
        <strain evidence="1 2">PD30</strain>
    </source>
</reference>
<protein>
    <submittedName>
        <fullName evidence="1">Uncharacterized protein</fullName>
    </submittedName>
</protein>
<organism evidence="1 2">
    <name type="scientific">Pseudomonas mandelii PD30</name>
    <dbReference type="NCBI Taxonomy" id="1419583"/>
    <lineage>
        <taxon>Bacteria</taxon>
        <taxon>Pseudomonadati</taxon>
        <taxon>Pseudomonadota</taxon>
        <taxon>Gammaproteobacteria</taxon>
        <taxon>Pseudomonadales</taxon>
        <taxon>Pseudomonadaceae</taxon>
        <taxon>Pseudomonas</taxon>
    </lineage>
</organism>
<dbReference type="SUPFAM" id="SSF53448">
    <property type="entry name" value="Nucleotide-diphospho-sugar transferases"/>
    <property type="match status" value="1"/>
</dbReference>
<dbReference type="Proteomes" id="UP000026739">
    <property type="component" value="Unassembled WGS sequence"/>
</dbReference>
<evidence type="ECO:0000313" key="2">
    <source>
        <dbReference type="Proteomes" id="UP000026739"/>
    </source>
</evidence>
<dbReference type="InterPro" id="IPR029044">
    <property type="entry name" value="Nucleotide-diphossugar_trans"/>
</dbReference>
<dbReference type="EMBL" id="AZQQ01000101">
    <property type="protein sequence ID" value="KDD66091.1"/>
    <property type="molecule type" value="Genomic_DNA"/>
</dbReference>